<keyword evidence="2" id="KW-1185">Reference proteome</keyword>
<dbReference type="EMBL" id="CM037011">
    <property type="protein sequence ID" value="KAH7692795.1"/>
    <property type="molecule type" value="Genomic_DNA"/>
</dbReference>
<accession>A0ACB7WWP6</accession>
<reference evidence="2" key="1">
    <citation type="journal article" date="2022" name="Nat. Commun.">
        <title>Chromosome evolution and the genetic basis of agronomically important traits in greater yam.</title>
        <authorList>
            <person name="Bredeson J.V."/>
            <person name="Lyons J.B."/>
            <person name="Oniyinde I.O."/>
            <person name="Okereke N.R."/>
            <person name="Kolade O."/>
            <person name="Nnabue I."/>
            <person name="Nwadili C.O."/>
            <person name="Hribova E."/>
            <person name="Parker M."/>
            <person name="Nwogha J."/>
            <person name="Shu S."/>
            <person name="Carlson J."/>
            <person name="Kariba R."/>
            <person name="Muthemba S."/>
            <person name="Knop K."/>
            <person name="Barton G.J."/>
            <person name="Sherwood A.V."/>
            <person name="Lopez-Montes A."/>
            <person name="Asiedu R."/>
            <person name="Jamnadass R."/>
            <person name="Muchugi A."/>
            <person name="Goodstein D."/>
            <person name="Egesi C.N."/>
            <person name="Featherston J."/>
            <person name="Asfaw A."/>
            <person name="Simpson G.G."/>
            <person name="Dolezel J."/>
            <person name="Hendre P.S."/>
            <person name="Van Deynze A."/>
            <person name="Kumar P.L."/>
            <person name="Obidiegwu J.E."/>
            <person name="Bhattacharjee R."/>
            <person name="Rokhsar D.S."/>
        </authorList>
    </citation>
    <scope>NUCLEOTIDE SEQUENCE [LARGE SCALE GENOMIC DNA]</scope>
    <source>
        <strain evidence="2">cv. TDa95/00328</strain>
    </source>
</reference>
<organism evidence="1 2">
    <name type="scientific">Dioscorea alata</name>
    <name type="common">Purple yam</name>
    <dbReference type="NCBI Taxonomy" id="55571"/>
    <lineage>
        <taxon>Eukaryota</taxon>
        <taxon>Viridiplantae</taxon>
        <taxon>Streptophyta</taxon>
        <taxon>Embryophyta</taxon>
        <taxon>Tracheophyta</taxon>
        <taxon>Spermatophyta</taxon>
        <taxon>Magnoliopsida</taxon>
        <taxon>Liliopsida</taxon>
        <taxon>Dioscoreales</taxon>
        <taxon>Dioscoreaceae</taxon>
        <taxon>Dioscorea</taxon>
    </lineage>
</organism>
<evidence type="ECO:0000313" key="2">
    <source>
        <dbReference type="Proteomes" id="UP000827976"/>
    </source>
</evidence>
<gene>
    <name evidence="1" type="ORF">IHE45_01G089500</name>
</gene>
<protein>
    <submittedName>
        <fullName evidence="1">Zinc finger NHR/GATA-type protein</fullName>
    </submittedName>
</protein>
<name>A0ACB7WWP6_DIOAL</name>
<evidence type="ECO:0000313" key="1">
    <source>
        <dbReference type="EMBL" id="KAH7692795.1"/>
    </source>
</evidence>
<dbReference type="Proteomes" id="UP000827976">
    <property type="component" value="Chromosome 1"/>
</dbReference>
<sequence length="464" mass="50874">MGKKGPCCHCGVTSTPLWRNGPAHKPILCNACGSRWRTKGTLENYVPQHVRELTDQVELEVSKEKITPLKNNLQRVQKRKQENVIAETEQTVPLHEQNFRKVLEEDTGSRSSSGSATSCSEDRIHAGGPDIIDLRASAQFCGWTVPSRKRSCIHRARFSPLARLQKDLYSIYSAQGSSSRPMASDGDLLYETETETQSGSIEIGHGVVLIRPPSSKAIEEESEASSFPADNQSYIANEAISRSASHSVSTGCIRIGKSKEHIAEVAQEHEKRCFLAKHFIQKQNTKFQDKTLNIKHDRKSPLISIDLNDLKHKENTLGDRSSALRHSRSTPFKRQNNPVLKSGMGMPIGKCGPSGLSICSKTLTNSSDAASRLTHTSDTLTGNKDGNSMLSSFQLTVQDIHLSVPAKTSNSNSEAKNLGNPYKGKTVKKTSFEGHGSNSSQPKHRGPNNITTNAALFECSNVCL</sequence>
<proteinExistence type="predicted"/>
<comment type="caution">
    <text evidence="1">The sequence shown here is derived from an EMBL/GenBank/DDBJ whole genome shotgun (WGS) entry which is preliminary data.</text>
</comment>